<organism evidence="1">
    <name type="scientific">Anguilla anguilla</name>
    <name type="common">European freshwater eel</name>
    <name type="synonym">Muraena anguilla</name>
    <dbReference type="NCBI Taxonomy" id="7936"/>
    <lineage>
        <taxon>Eukaryota</taxon>
        <taxon>Metazoa</taxon>
        <taxon>Chordata</taxon>
        <taxon>Craniata</taxon>
        <taxon>Vertebrata</taxon>
        <taxon>Euteleostomi</taxon>
        <taxon>Actinopterygii</taxon>
        <taxon>Neopterygii</taxon>
        <taxon>Teleostei</taxon>
        <taxon>Anguilliformes</taxon>
        <taxon>Anguillidae</taxon>
        <taxon>Anguilla</taxon>
    </lineage>
</organism>
<protein>
    <submittedName>
        <fullName evidence="1">Uncharacterized protein</fullName>
    </submittedName>
</protein>
<dbReference type="EMBL" id="GBXM01076316">
    <property type="protein sequence ID" value="JAH32261.1"/>
    <property type="molecule type" value="Transcribed_RNA"/>
</dbReference>
<name>A0A0E9RT01_ANGAN</name>
<proteinExistence type="predicted"/>
<accession>A0A0E9RT01</accession>
<sequence>MPVYMMLSNITLSFSIMQRSQYMTPELCGKLKGSKCIFHY</sequence>
<dbReference type="AlphaFoldDB" id="A0A0E9RT01"/>
<evidence type="ECO:0000313" key="1">
    <source>
        <dbReference type="EMBL" id="JAH32261.1"/>
    </source>
</evidence>
<reference evidence="1" key="1">
    <citation type="submission" date="2014-11" db="EMBL/GenBank/DDBJ databases">
        <authorList>
            <person name="Amaro Gonzalez C."/>
        </authorList>
    </citation>
    <scope>NUCLEOTIDE SEQUENCE</scope>
</reference>
<reference evidence="1" key="2">
    <citation type="journal article" date="2015" name="Fish Shellfish Immunol.">
        <title>Early steps in the European eel (Anguilla anguilla)-Vibrio vulnificus interaction in the gills: Role of the RtxA13 toxin.</title>
        <authorList>
            <person name="Callol A."/>
            <person name="Pajuelo D."/>
            <person name="Ebbesson L."/>
            <person name="Teles M."/>
            <person name="MacKenzie S."/>
            <person name="Amaro C."/>
        </authorList>
    </citation>
    <scope>NUCLEOTIDE SEQUENCE</scope>
</reference>